<comment type="similarity">
    <text evidence="7">Belongs to the major facilitator superfamily. Allantoate permease family.</text>
</comment>
<feature type="transmembrane region" description="Helical" evidence="9">
    <location>
        <begin position="216"/>
        <end position="234"/>
    </location>
</feature>
<reference evidence="12" key="1">
    <citation type="submission" date="2023-06" db="EMBL/GenBank/DDBJ databases">
        <authorList>
            <consortium name="Lawrence Berkeley National Laboratory"/>
            <person name="Ahrendt S."/>
            <person name="Sahu N."/>
            <person name="Indic B."/>
            <person name="Wong-Bajracharya J."/>
            <person name="Merenyi Z."/>
            <person name="Ke H.-M."/>
            <person name="Monk M."/>
            <person name="Kocsube S."/>
            <person name="Drula E."/>
            <person name="Lipzen A."/>
            <person name="Balint B."/>
            <person name="Henrissat B."/>
            <person name="Andreopoulos B."/>
            <person name="Martin F.M."/>
            <person name="Harder C.B."/>
            <person name="Rigling D."/>
            <person name="Ford K.L."/>
            <person name="Foster G.D."/>
            <person name="Pangilinan J."/>
            <person name="Papanicolaou A."/>
            <person name="Barry K."/>
            <person name="LaButti K."/>
            <person name="Viragh M."/>
            <person name="Koriabine M."/>
            <person name="Yan M."/>
            <person name="Riley R."/>
            <person name="Champramary S."/>
            <person name="Plett K.L."/>
            <person name="Tsai I.J."/>
            <person name="Slot J."/>
            <person name="Sipos G."/>
            <person name="Plett J."/>
            <person name="Nagy L.G."/>
            <person name="Grigoriev I.V."/>
        </authorList>
    </citation>
    <scope>NUCLEOTIDE SEQUENCE</scope>
    <source>
        <strain evidence="12">ICMP 16352</strain>
    </source>
</reference>
<dbReference type="PROSITE" id="PS50850">
    <property type="entry name" value="MFS"/>
    <property type="match status" value="1"/>
</dbReference>
<feature type="transmembrane region" description="Helical" evidence="9">
    <location>
        <begin position="455"/>
        <end position="475"/>
    </location>
</feature>
<keyword evidence="13" id="KW-1185">Reference proteome</keyword>
<evidence type="ECO:0000256" key="7">
    <source>
        <dbReference type="ARBA" id="ARBA00037968"/>
    </source>
</evidence>
<comment type="subcellular location">
    <subcellularLocation>
        <location evidence="1">Cell membrane</location>
        <topology evidence="1">Multi-pass membrane protein</topology>
    </subcellularLocation>
</comment>
<dbReference type="InterPro" id="IPR036259">
    <property type="entry name" value="MFS_trans_sf"/>
</dbReference>
<dbReference type="PANTHER" id="PTHR43791">
    <property type="entry name" value="PERMEASE-RELATED"/>
    <property type="match status" value="1"/>
</dbReference>
<dbReference type="InterPro" id="IPR020846">
    <property type="entry name" value="MFS_dom"/>
</dbReference>
<feature type="transmembrane region" description="Helical" evidence="9">
    <location>
        <begin position="246"/>
        <end position="266"/>
    </location>
</feature>
<evidence type="ECO:0000256" key="8">
    <source>
        <dbReference type="SAM" id="MobiDB-lite"/>
    </source>
</evidence>
<evidence type="ECO:0000259" key="11">
    <source>
        <dbReference type="PROSITE" id="PS50850"/>
    </source>
</evidence>
<dbReference type="FunFam" id="1.20.1250.20:FF:000065">
    <property type="entry name" value="Putative MFS pantothenate transporter"/>
    <property type="match status" value="1"/>
</dbReference>
<dbReference type="Pfam" id="PF07690">
    <property type="entry name" value="MFS_1"/>
    <property type="match status" value="1"/>
</dbReference>
<evidence type="ECO:0000256" key="6">
    <source>
        <dbReference type="ARBA" id="ARBA00023136"/>
    </source>
</evidence>
<keyword evidence="5 9" id="KW-1133">Transmembrane helix</keyword>
<evidence type="ECO:0000256" key="10">
    <source>
        <dbReference type="SAM" id="SignalP"/>
    </source>
</evidence>
<dbReference type="FunFam" id="1.20.1250.20:FF:000386">
    <property type="entry name" value="MFS general substrate transporter"/>
    <property type="match status" value="1"/>
</dbReference>
<keyword evidence="6 9" id="KW-0472">Membrane</keyword>
<evidence type="ECO:0000256" key="9">
    <source>
        <dbReference type="SAM" id="Phobius"/>
    </source>
</evidence>
<feature type="transmembrane region" description="Helical" evidence="9">
    <location>
        <begin position="373"/>
        <end position="392"/>
    </location>
</feature>
<comment type="caution">
    <text evidence="12">The sequence shown here is derived from an EMBL/GenBank/DDBJ whole genome shotgun (WGS) entry which is preliminary data.</text>
</comment>
<sequence length="596" mass="66976">MVSIFKFGRGLLFALFLYLFRPAKPPSYDSSRTQISDLLTTEGSRSWAKCSRSSFSTLAVGSHIAYFWNRIIPWVFGGCVHEVAQPTDSTRNTLGGIVYIPSYCDPGVKPRPMSAESPSPKKRSVYSYIWDTFDKPPEERKFLTKLDACLLAYATVSYFGKYLDQQNVTNAYVSGMQDDLHLHGNQLNLITIAWTIGYAAGQIPSNLIITRVRPSIWIPAMQVTWSVLTMFLATAKNFSHVCVLRFFIGLADATLVPGMAYVFGSWYKSDELAKRSCIFHTAAAIGPIFSGFLQAAAYDGLNGVGGLAGWKWLFIIDGIITVPIGLVGFLVMPDLPHSTRPGIIYTEKELAIARKRMDLIGRKPPAKFTKAKVLGFFNTWHLYALAILFVFYNNSRGPANSMIFWLKSFNTSGHTRYTVSQINIYPLGINVVQIITTLIWAWWSDAIEKRWPPIIAAGVWNIIVCIVLASTPLYTNVPRRWAFYYMTQVCNGLSGIVLAWINELTGSDSEKRAFVVACCSSFAYVFEAWLPIVIFPQVDQPRVFVGNVTTIFITLAMIFAALAILYFQNRDLRRAREKSDMGSVEERIEEDKESEE</sequence>
<keyword evidence="3" id="KW-1003">Cell membrane</keyword>
<dbReference type="SUPFAM" id="SSF103473">
    <property type="entry name" value="MFS general substrate transporter"/>
    <property type="match status" value="1"/>
</dbReference>
<dbReference type="AlphaFoldDB" id="A0AA39P574"/>
<keyword evidence="4 9" id="KW-0812">Transmembrane</keyword>
<evidence type="ECO:0000256" key="2">
    <source>
        <dbReference type="ARBA" id="ARBA00022448"/>
    </source>
</evidence>
<accession>A0AA39P574</accession>
<feature type="transmembrane region" description="Helical" evidence="9">
    <location>
        <begin position="544"/>
        <end position="567"/>
    </location>
</feature>
<dbReference type="GO" id="GO:0005886">
    <property type="term" value="C:plasma membrane"/>
    <property type="evidence" value="ECO:0007669"/>
    <property type="project" value="UniProtKB-SubCell"/>
</dbReference>
<dbReference type="InterPro" id="IPR011701">
    <property type="entry name" value="MFS"/>
</dbReference>
<feature type="transmembrane region" description="Helical" evidence="9">
    <location>
        <begin position="278"/>
        <end position="298"/>
    </location>
</feature>
<organism evidence="12 13">
    <name type="scientific">Armillaria novae-zelandiae</name>
    <dbReference type="NCBI Taxonomy" id="153914"/>
    <lineage>
        <taxon>Eukaryota</taxon>
        <taxon>Fungi</taxon>
        <taxon>Dikarya</taxon>
        <taxon>Basidiomycota</taxon>
        <taxon>Agaricomycotina</taxon>
        <taxon>Agaricomycetes</taxon>
        <taxon>Agaricomycetidae</taxon>
        <taxon>Agaricales</taxon>
        <taxon>Marasmiineae</taxon>
        <taxon>Physalacriaceae</taxon>
        <taxon>Armillaria</taxon>
    </lineage>
</organism>
<feature type="signal peptide" evidence="10">
    <location>
        <begin position="1"/>
        <end position="25"/>
    </location>
</feature>
<evidence type="ECO:0000256" key="5">
    <source>
        <dbReference type="ARBA" id="ARBA00022989"/>
    </source>
</evidence>
<proteinExistence type="inferred from homology"/>
<evidence type="ECO:0000256" key="1">
    <source>
        <dbReference type="ARBA" id="ARBA00004651"/>
    </source>
</evidence>
<feature type="region of interest" description="Disordered" evidence="8">
    <location>
        <begin position="577"/>
        <end position="596"/>
    </location>
</feature>
<protein>
    <submittedName>
        <fullName evidence="12">MFS general substrate transporter</fullName>
    </submittedName>
</protein>
<dbReference type="Proteomes" id="UP001175227">
    <property type="component" value="Unassembled WGS sequence"/>
</dbReference>
<feature type="compositionally biased region" description="Basic and acidic residues" evidence="8">
    <location>
        <begin position="577"/>
        <end position="590"/>
    </location>
</feature>
<feature type="transmembrane region" description="Helical" evidence="9">
    <location>
        <begin position="424"/>
        <end position="443"/>
    </location>
</feature>
<gene>
    <name evidence="12" type="ORF">IW261DRAFT_1488847</name>
</gene>
<feature type="transmembrane region" description="Helical" evidence="9">
    <location>
        <begin position="310"/>
        <end position="331"/>
    </location>
</feature>
<feature type="transmembrane region" description="Helical" evidence="9">
    <location>
        <begin position="481"/>
        <end position="501"/>
    </location>
</feature>
<feature type="chain" id="PRO_5041279716" evidence="10">
    <location>
        <begin position="26"/>
        <end position="596"/>
    </location>
</feature>
<evidence type="ECO:0000313" key="13">
    <source>
        <dbReference type="Proteomes" id="UP001175227"/>
    </source>
</evidence>
<name>A0AA39P574_9AGAR</name>
<dbReference type="PANTHER" id="PTHR43791:SF39">
    <property type="entry name" value="TRANSPORTER LIZ1_SEO1, PUTATIVE (AFU_ORTHOLOGUE AFUA_3G00980)-RELATED"/>
    <property type="match status" value="1"/>
</dbReference>
<dbReference type="Gene3D" id="1.20.1250.20">
    <property type="entry name" value="MFS general substrate transporter like domains"/>
    <property type="match status" value="2"/>
</dbReference>
<feature type="transmembrane region" description="Helical" evidence="9">
    <location>
        <begin position="513"/>
        <end position="532"/>
    </location>
</feature>
<dbReference type="EMBL" id="JAUEPR010000018">
    <property type="protein sequence ID" value="KAK0477128.1"/>
    <property type="molecule type" value="Genomic_DNA"/>
</dbReference>
<evidence type="ECO:0000256" key="4">
    <source>
        <dbReference type="ARBA" id="ARBA00022692"/>
    </source>
</evidence>
<evidence type="ECO:0000313" key="12">
    <source>
        <dbReference type="EMBL" id="KAK0477128.1"/>
    </source>
</evidence>
<feature type="transmembrane region" description="Helical" evidence="9">
    <location>
        <begin position="187"/>
        <end position="209"/>
    </location>
</feature>
<dbReference type="GO" id="GO:0022857">
    <property type="term" value="F:transmembrane transporter activity"/>
    <property type="evidence" value="ECO:0007669"/>
    <property type="project" value="InterPro"/>
</dbReference>
<feature type="domain" description="Major facilitator superfamily (MFS) profile" evidence="11">
    <location>
        <begin position="150"/>
        <end position="573"/>
    </location>
</feature>
<keyword evidence="10" id="KW-0732">Signal</keyword>
<keyword evidence="2" id="KW-0813">Transport</keyword>
<evidence type="ECO:0000256" key="3">
    <source>
        <dbReference type="ARBA" id="ARBA00022475"/>
    </source>
</evidence>